<dbReference type="PANTHER" id="PTHR34975:SF2">
    <property type="entry name" value="SPORE GERMINATION PROTEIN A2"/>
    <property type="match status" value="1"/>
</dbReference>
<evidence type="ECO:0000256" key="4">
    <source>
        <dbReference type="ARBA" id="ARBA00022544"/>
    </source>
</evidence>
<evidence type="ECO:0000256" key="3">
    <source>
        <dbReference type="ARBA" id="ARBA00022448"/>
    </source>
</evidence>
<feature type="transmembrane region" description="Helical" evidence="8">
    <location>
        <begin position="195"/>
        <end position="212"/>
    </location>
</feature>
<evidence type="ECO:0000256" key="7">
    <source>
        <dbReference type="ARBA" id="ARBA00023136"/>
    </source>
</evidence>
<evidence type="ECO:0000313" key="9">
    <source>
        <dbReference type="EMBL" id="MBO7742626.1"/>
    </source>
</evidence>
<dbReference type="PANTHER" id="PTHR34975">
    <property type="entry name" value="SPORE GERMINATION PROTEIN A2"/>
    <property type="match status" value="1"/>
</dbReference>
<evidence type="ECO:0000313" key="10">
    <source>
        <dbReference type="Proteomes" id="UP000670947"/>
    </source>
</evidence>
<evidence type="ECO:0000256" key="8">
    <source>
        <dbReference type="SAM" id="Phobius"/>
    </source>
</evidence>
<protein>
    <submittedName>
        <fullName evidence="9">Endospore germination permease</fullName>
    </submittedName>
</protein>
<proteinExistence type="inferred from homology"/>
<keyword evidence="4" id="KW-0309">Germination</keyword>
<feature type="transmembrane region" description="Helical" evidence="8">
    <location>
        <begin position="156"/>
        <end position="175"/>
    </location>
</feature>
<dbReference type="InterPro" id="IPR004761">
    <property type="entry name" value="Spore_GerAB"/>
</dbReference>
<evidence type="ECO:0000256" key="5">
    <source>
        <dbReference type="ARBA" id="ARBA00022692"/>
    </source>
</evidence>
<evidence type="ECO:0000256" key="6">
    <source>
        <dbReference type="ARBA" id="ARBA00022989"/>
    </source>
</evidence>
<feature type="transmembrane region" description="Helical" evidence="8">
    <location>
        <begin position="129"/>
        <end position="147"/>
    </location>
</feature>
<accession>A0ABS3W2T7</accession>
<dbReference type="Pfam" id="PF03845">
    <property type="entry name" value="Spore_permease"/>
    <property type="match status" value="1"/>
</dbReference>
<dbReference type="Proteomes" id="UP000670947">
    <property type="component" value="Unassembled WGS sequence"/>
</dbReference>
<keyword evidence="3" id="KW-0813">Transport</keyword>
<dbReference type="Gene3D" id="1.20.1740.10">
    <property type="entry name" value="Amino acid/polyamine transporter I"/>
    <property type="match status" value="1"/>
</dbReference>
<comment type="similarity">
    <text evidence="2">Belongs to the amino acid-polyamine-organocation (APC) superfamily. Spore germination protein (SGP) (TC 2.A.3.9) family.</text>
</comment>
<comment type="caution">
    <text evidence="9">The sequence shown here is derived from an EMBL/GenBank/DDBJ whole genome shotgun (WGS) entry which is preliminary data.</text>
</comment>
<feature type="transmembrane region" description="Helical" evidence="8">
    <location>
        <begin position="50"/>
        <end position="70"/>
    </location>
</feature>
<keyword evidence="5 8" id="KW-0812">Transmembrane</keyword>
<keyword evidence="10" id="KW-1185">Reference proteome</keyword>
<keyword evidence="6 8" id="KW-1133">Transmembrane helix</keyword>
<feature type="transmembrane region" description="Helical" evidence="8">
    <location>
        <begin position="276"/>
        <end position="299"/>
    </location>
</feature>
<keyword evidence="7 8" id="KW-0472">Membrane</keyword>
<feature type="transmembrane region" description="Helical" evidence="8">
    <location>
        <begin position="90"/>
        <end position="109"/>
    </location>
</feature>
<name>A0ABS3W2T7_9BACL</name>
<gene>
    <name evidence="9" type="ORF">I8J29_00360</name>
</gene>
<dbReference type="EMBL" id="JAGGDJ010000001">
    <property type="protein sequence ID" value="MBO7742626.1"/>
    <property type="molecule type" value="Genomic_DNA"/>
</dbReference>
<evidence type="ECO:0000256" key="2">
    <source>
        <dbReference type="ARBA" id="ARBA00007998"/>
    </source>
</evidence>
<evidence type="ECO:0000256" key="1">
    <source>
        <dbReference type="ARBA" id="ARBA00004141"/>
    </source>
</evidence>
<comment type="subcellular location">
    <subcellularLocation>
        <location evidence="1">Membrane</location>
        <topology evidence="1">Multi-pass membrane protein</topology>
    </subcellularLocation>
</comment>
<feature type="transmembrane region" description="Helical" evidence="8">
    <location>
        <begin position="21"/>
        <end position="38"/>
    </location>
</feature>
<dbReference type="RefSeq" id="WP_208845609.1">
    <property type="nucleotide sequence ID" value="NZ_JAGGDJ010000001.1"/>
</dbReference>
<dbReference type="NCBIfam" id="TIGR00912">
    <property type="entry name" value="2A0309"/>
    <property type="match status" value="1"/>
</dbReference>
<organism evidence="9 10">
    <name type="scientific">Paenibacillus artemisiicola</name>
    <dbReference type="NCBI Taxonomy" id="1172618"/>
    <lineage>
        <taxon>Bacteria</taxon>
        <taxon>Bacillati</taxon>
        <taxon>Bacillota</taxon>
        <taxon>Bacilli</taxon>
        <taxon>Bacillales</taxon>
        <taxon>Paenibacillaceae</taxon>
        <taxon>Paenibacillus</taxon>
    </lineage>
</organism>
<feature type="transmembrane region" description="Helical" evidence="8">
    <location>
        <begin position="311"/>
        <end position="328"/>
    </location>
</feature>
<sequence length="372" mass="42438">MNGSAYLRPDAKHNRITITQFILIIHSMQLGVTGLSLPSDLARSGGTDGWIALLIGWLGSVAASLIIVQVMKKHPTGTIIELISRFFGRWIGRLATVFFGVYATFYAYLILDRMVLLVQSWIMQQSRTYVLMLLFVVPAYMIVKGGVRVMGRYAEIVVYSSIWMLLLLGVLMREANWLHLLPVLKEGWQPVLDTVPKTLLAFLGFEIIYFIYPNLEKKQYASLGVLIANTYTLVIYLLVTLVCFLVYSPDEITQFNQPVISIFKILETRYIERFDIIMLTWYLLIISKTWIPSLFMSVYCMKSLFVVGKPGTYTALLLGGMFLVTWMWNPDWNASSSALKGFSSFGFAIAYLLPVCLWCILSVLLRFKRWST</sequence>
<reference evidence="9 10" key="1">
    <citation type="submission" date="2021-03" db="EMBL/GenBank/DDBJ databases">
        <title>Paenibacillus artemisicola MWE-103 whole genome sequence.</title>
        <authorList>
            <person name="Ham Y.J."/>
        </authorList>
    </citation>
    <scope>NUCLEOTIDE SEQUENCE [LARGE SCALE GENOMIC DNA]</scope>
    <source>
        <strain evidence="9 10">MWE-103</strain>
    </source>
</reference>
<feature type="transmembrane region" description="Helical" evidence="8">
    <location>
        <begin position="348"/>
        <end position="367"/>
    </location>
</feature>
<feature type="transmembrane region" description="Helical" evidence="8">
    <location>
        <begin position="224"/>
        <end position="247"/>
    </location>
</feature>